<evidence type="ECO:0000313" key="2">
    <source>
        <dbReference type="EMBL" id="KAJ1981290.1"/>
    </source>
</evidence>
<dbReference type="OrthoDB" id="10654371at2759"/>
<dbReference type="Proteomes" id="UP001151582">
    <property type="component" value="Unassembled WGS sequence"/>
</dbReference>
<protein>
    <submittedName>
        <fullName evidence="2">Uncharacterized protein</fullName>
    </submittedName>
</protein>
<gene>
    <name evidence="2" type="ORF">H4R34_002127</name>
</gene>
<feature type="region of interest" description="Disordered" evidence="1">
    <location>
        <begin position="1"/>
        <end position="25"/>
    </location>
</feature>
<evidence type="ECO:0000256" key="1">
    <source>
        <dbReference type="SAM" id="MobiDB-lite"/>
    </source>
</evidence>
<keyword evidence="3" id="KW-1185">Reference proteome</keyword>
<dbReference type="AlphaFoldDB" id="A0A9W8B9E5"/>
<organism evidence="2 3">
    <name type="scientific">Dimargaris verticillata</name>
    <dbReference type="NCBI Taxonomy" id="2761393"/>
    <lineage>
        <taxon>Eukaryota</taxon>
        <taxon>Fungi</taxon>
        <taxon>Fungi incertae sedis</taxon>
        <taxon>Zoopagomycota</taxon>
        <taxon>Kickxellomycotina</taxon>
        <taxon>Dimargaritomycetes</taxon>
        <taxon>Dimargaritales</taxon>
        <taxon>Dimargaritaceae</taxon>
        <taxon>Dimargaris</taxon>
    </lineage>
</organism>
<dbReference type="EMBL" id="JANBQB010000131">
    <property type="protein sequence ID" value="KAJ1981290.1"/>
    <property type="molecule type" value="Genomic_DNA"/>
</dbReference>
<proteinExistence type="predicted"/>
<name>A0A9W8B9E5_9FUNG</name>
<feature type="compositionally biased region" description="Acidic residues" evidence="1">
    <location>
        <begin position="1"/>
        <end position="10"/>
    </location>
</feature>
<comment type="caution">
    <text evidence="2">The sequence shown here is derived from an EMBL/GenBank/DDBJ whole genome shotgun (WGS) entry which is preliminary data.</text>
</comment>
<sequence>MAISPDEVDEEKFSPLSSPLRFDQANPAVTFIPKPEATTKPNAPPELHVSLRHSDVPNGRTVPFEWHTLYFVSNARNIEVKEDGRYAGTCRGNLITPLETPGLKCTSGAEPANPMYTTVIQRSQLDSALGSCTKLSFKLLSRPKHYQDQLQLWALHLIAIRLHDGYSMPRTPNNRSESFADPLATVMPPSITGPMGSLLQMMAQTGLPGMPPALQVVYLVLDLTL</sequence>
<reference evidence="2" key="1">
    <citation type="submission" date="2022-07" db="EMBL/GenBank/DDBJ databases">
        <title>Phylogenomic reconstructions and comparative analyses of Kickxellomycotina fungi.</title>
        <authorList>
            <person name="Reynolds N.K."/>
            <person name="Stajich J.E."/>
            <person name="Barry K."/>
            <person name="Grigoriev I.V."/>
            <person name="Crous P."/>
            <person name="Smith M.E."/>
        </authorList>
    </citation>
    <scope>NUCLEOTIDE SEQUENCE</scope>
    <source>
        <strain evidence="2">RSA 567</strain>
    </source>
</reference>
<evidence type="ECO:0000313" key="3">
    <source>
        <dbReference type="Proteomes" id="UP001151582"/>
    </source>
</evidence>
<accession>A0A9W8B9E5</accession>